<protein>
    <recommendedName>
        <fullName evidence="3">ESX-1 secretion-associated protein</fullName>
    </recommendedName>
</protein>
<name>A0A6N4W386_9MYCO</name>
<dbReference type="EMBL" id="AP022620">
    <property type="protein sequence ID" value="BBZ76380.1"/>
    <property type="molecule type" value="Genomic_DNA"/>
</dbReference>
<accession>A0A6N4W386</accession>
<evidence type="ECO:0000313" key="2">
    <source>
        <dbReference type="Proteomes" id="UP000467249"/>
    </source>
</evidence>
<dbReference type="KEGG" id="many:MANY_17170"/>
<proteinExistence type="predicted"/>
<evidence type="ECO:0000313" key="1">
    <source>
        <dbReference type="EMBL" id="BBZ76380.1"/>
    </source>
</evidence>
<organism evidence="1 2">
    <name type="scientific">Mycolicibacterium anyangense</name>
    <dbReference type="NCBI Taxonomy" id="1431246"/>
    <lineage>
        <taxon>Bacteria</taxon>
        <taxon>Bacillati</taxon>
        <taxon>Actinomycetota</taxon>
        <taxon>Actinomycetes</taxon>
        <taxon>Mycobacteriales</taxon>
        <taxon>Mycobacteriaceae</taxon>
        <taxon>Mycolicibacterium</taxon>
    </lineage>
</organism>
<dbReference type="InterPro" id="IPR055586">
    <property type="entry name" value="DUF7162"/>
</dbReference>
<sequence>MPTSVGLDATALAALADRVAHCATALSELSIAEVSGLTGSALAASAAPRRATAEVHRHAQTANRWVAAARRCIDEFTAAERDHIEGLRVQ</sequence>
<dbReference type="Pfam" id="PF23721">
    <property type="entry name" value="DUF7162"/>
    <property type="match status" value="1"/>
</dbReference>
<evidence type="ECO:0008006" key="3">
    <source>
        <dbReference type="Google" id="ProtNLM"/>
    </source>
</evidence>
<keyword evidence="2" id="KW-1185">Reference proteome</keyword>
<dbReference type="RefSeq" id="WP_163803851.1">
    <property type="nucleotide sequence ID" value="NZ_AP022620.1"/>
</dbReference>
<dbReference type="Proteomes" id="UP000467249">
    <property type="component" value="Chromosome"/>
</dbReference>
<dbReference type="AlphaFoldDB" id="A0A6N4W386"/>
<reference evidence="1 2" key="1">
    <citation type="journal article" date="2019" name="Emerg. Microbes Infect.">
        <title>Comprehensive subspecies identification of 175 nontuberculous mycobacteria species based on 7547 genomic profiles.</title>
        <authorList>
            <person name="Matsumoto Y."/>
            <person name="Kinjo T."/>
            <person name="Motooka D."/>
            <person name="Nabeya D."/>
            <person name="Jung N."/>
            <person name="Uechi K."/>
            <person name="Horii T."/>
            <person name="Iida T."/>
            <person name="Fujita J."/>
            <person name="Nakamura S."/>
        </authorList>
    </citation>
    <scope>NUCLEOTIDE SEQUENCE [LARGE SCALE GENOMIC DNA]</scope>
    <source>
        <strain evidence="1 2">JCM 30275</strain>
    </source>
</reference>
<gene>
    <name evidence="1" type="ORF">MANY_17170</name>
</gene>